<organism evidence="6 8">
    <name type="scientific">Candida viswanathii</name>
    <dbReference type="NCBI Taxonomy" id="5486"/>
    <lineage>
        <taxon>Eukaryota</taxon>
        <taxon>Fungi</taxon>
        <taxon>Dikarya</taxon>
        <taxon>Ascomycota</taxon>
        <taxon>Saccharomycotina</taxon>
        <taxon>Pichiomycetes</taxon>
        <taxon>Debaryomycetaceae</taxon>
        <taxon>Candida/Lodderomyces clade</taxon>
        <taxon>Candida</taxon>
    </lineage>
</organism>
<dbReference type="STRING" id="5486.A0A367YBS7"/>
<dbReference type="InterPro" id="IPR010979">
    <property type="entry name" value="Ribosomal_uS13-like_H2TH"/>
</dbReference>
<dbReference type="InterPro" id="IPR018269">
    <property type="entry name" value="Ribosomal_uS13_CS"/>
</dbReference>
<evidence type="ECO:0000256" key="1">
    <source>
        <dbReference type="ARBA" id="ARBA00008080"/>
    </source>
</evidence>
<dbReference type="GO" id="GO:0003735">
    <property type="term" value="F:structural constituent of ribosome"/>
    <property type="evidence" value="ECO:0007669"/>
    <property type="project" value="InterPro"/>
</dbReference>
<evidence type="ECO:0000256" key="5">
    <source>
        <dbReference type="RuleBase" id="RU003830"/>
    </source>
</evidence>
<dbReference type="PROSITE" id="PS50159">
    <property type="entry name" value="RIBOSOMAL_S13_2"/>
    <property type="match status" value="1"/>
</dbReference>
<dbReference type="AlphaFoldDB" id="A0A367YBS7"/>
<dbReference type="PANTHER" id="PTHR10871:SF1">
    <property type="entry name" value="SMALL RIBOSOMAL SUBUNIT PROTEIN US13M"/>
    <property type="match status" value="1"/>
</dbReference>
<dbReference type="PANTHER" id="PTHR10871">
    <property type="entry name" value="30S RIBOSOMAL PROTEIN S13/40S RIBOSOMAL PROTEIN S18"/>
    <property type="match status" value="1"/>
</dbReference>
<dbReference type="Gene3D" id="4.10.910.10">
    <property type="entry name" value="30s ribosomal protein s13, domain 2"/>
    <property type="match status" value="1"/>
</dbReference>
<dbReference type="GO" id="GO:0015935">
    <property type="term" value="C:small ribosomal subunit"/>
    <property type="evidence" value="ECO:0007669"/>
    <property type="project" value="TreeGrafter"/>
</dbReference>
<dbReference type="Pfam" id="PF00416">
    <property type="entry name" value="Ribosomal_S13"/>
    <property type="match status" value="1"/>
</dbReference>
<evidence type="ECO:0000256" key="2">
    <source>
        <dbReference type="ARBA" id="ARBA00022980"/>
    </source>
</evidence>
<name>A0A367YBS7_9ASCO</name>
<evidence type="ECO:0000313" key="8">
    <source>
        <dbReference type="Proteomes" id="UP000253472"/>
    </source>
</evidence>
<dbReference type="GO" id="GO:0006412">
    <property type="term" value="P:translation"/>
    <property type="evidence" value="ECO:0007669"/>
    <property type="project" value="InterPro"/>
</dbReference>
<comment type="caution">
    <text evidence="6">The sequence shown here is derived from an EMBL/GenBank/DDBJ whole genome shotgun (WGS) entry which is preliminary data.</text>
</comment>
<sequence>MAVIVFGKAIKHNAPVRIGLAKGIFGIGYHTAERLMAKVGIYPNCRMNQLTEPQIMDLNREISNLLVEGHLKQKMNDDIALKRSTGSYAGFRHMYGFPVRGQNTKTNGYTARRLNKLERFRV</sequence>
<evidence type="ECO:0000256" key="4">
    <source>
        <dbReference type="ARBA" id="ARBA00040757"/>
    </source>
</evidence>
<keyword evidence="8" id="KW-1185">Reference proteome</keyword>
<dbReference type="EMBL" id="QLNQ01000016">
    <property type="protein sequence ID" value="RCK66373.1"/>
    <property type="molecule type" value="Genomic_DNA"/>
</dbReference>
<dbReference type="InterPro" id="IPR001892">
    <property type="entry name" value="Ribosomal_uS13"/>
</dbReference>
<dbReference type="PROSITE" id="PS00646">
    <property type="entry name" value="RIBOSOMAL_S13_1"/>
    <property type="match status" value="1"/>
</dbReference>
<dbReference type="SUPFAM" id="SSF46946">
    <property type="entry name" value="S13-like H2TH domain"/>
    <property type="match status" value="1"/>
</dbReference>
<dbReference type="GO" id="GO:0003723">
    <property type="term" value="F:RNA binding"/>
    <property type="evidence" value="ECO:0007669"/>
    <property type="project" value="InterPro"/>
</dbReference>
<evidence type="ECO:0000256" key="3">
    <source>
        <dbReference type="ARBA" id="ARBA00023274"/>
    </source>
</evidence>
<dbReference type="Proteomes" id="UP000253472">
    <property type="component" value="Unassembled WGS sequence"/>
</dbReference>
<dbReference type="Gene3D" id="1.10.8.50">
    <property type="match status" value="1"/>
</dbReference>
<dbReference type="InterPro" id="IPR027437">
    <property type="entry name" value="Rbsml_uS13_C"/>
</dbReference>
<keyword evidence="3 5" id="KW-0687">Ribonucleoprotein</keyword>
<keyword evidence="2 5" id="KW-0689">Ribosomal protein</keyword>
<comment type="similarity">
    <text evidence="1 5">Belongs to the universal ribosomal protein uS13 family.</text>
</comment>
<dbReference type="OrthoDB" id="525520at2759"/>
<dbReference type="EMBL" id="QLNQ01000024">
    <property type="protein sequence ID" value="RCK63315.1"/>
    <property type="molecule type" value="Genomic_DNA"/>
</dbReference>
<gene>
    <name evidence="6" type="primary">SWS2_1</name>
    <name evidence="7" type="synonym">SWS2_0</name>
    <name evidence="7" type="ORF">Cantr_02009</name>
    <name evidence="6" type="ORF">Cantr_10225</name>
</gene>
<dbReference type="GO" id="GO:0005739">
    <property type="term" value="C:mitochondrion"/>
    <property type="evidence" value="ECO:0007669"/>
    <property type="project" value="TreeGrafter"/>
</dbReference>
<evidence type="ECO:0000313" key="7">
    <source>
        <dbReference type="EMBL" id="RCK66373.1"/>
    </source>
</evidence>
<reference evidence="6 8" key="1">
    <citation type="submission" date="2018-06" db="EMBL/GenBank/DDBJ databases">
        <title>Whole genome sequencing of Candida tropicalis (genome annotated by CSBL at Korea University).</title>
        <authorList>
            <person name="Ahn J."/>
        </authorList>
    </citation>
    <scope>NUCLEOTIDE SEQUENCE [LARGE SCALE GENOMIC DNA]</scope>
    <source>
        <strain evidence="6 8">ATCC 20962</strain>
    </source>
</reference>
<accession>A0A367YBS7</accession>
<dbReference type="PIRSF" id="PIRSF002134">
    <property type="entry name" value="Ribosomal_S13"/>
    <property type="match status" value="1"/>
</dbReference>
<protein>
    <recommendedName>
        <fullName evidence="4">Small ribosomal subunit protein uS13m</fullName>
    </recommendedName>
</protein>
<evidence type="ECO:0000313" key="6">
    <source>
        <dbReference type="EMBL" id="RCK63315.1"/>
    </source>
</evidence>
<proteinExistence type="inferred from homology"/>
<dbReference type="FunFam" id="1.10.8.50:FF:000001">
    <property type="entry name" value="30S ribosomal protein S13"/>
    <property type="match status" value="1"/>
</dbReference>